<protein>
    <submittedName>
        <fullName evidence="1">Uncharacterized protein</fullName>
    </submittedName>
</protein>
<dbReference type="OrthoDB" id="7605604at2"/>
<organism evidence="1 2">
    <name type="scientific">Haematobacter genomosp. 1</name>
    <dbReference type="NCBI Taxonomy" id="366618"/>
    <lineage>
        <taxon>Bacteria</taxon>
        <taxon>Pseudomonadati</taxon>
        <taxon>Pseudomonadota</taxon>
        <taxon>Alphaproteobacteria</taxon>
        <taxon>Rhodobacterales</taxon>
        <taxon>Paracoccaceae</taxon>
        <taxon>Haematobacter</taxon>
    </lineage>
</organism>
<accession>A0A212ACC0</accession>
<dbReference type="Proteomes" id="UP000196878">
    <property type="component" value="Unassembled WGS sequence"/>
</dbReference>
<evidence type="ECO:0000313" key="2">
    <source>
        <dbReference type="Proteomes" id="UP000196878"/>
    </source>
</evidence>
<proteinExistence type="predicted"/>
<name>A0A212ACC0_9RHOB</name>
<dbReference type="EMBL" id="NIPW01000011">
    <property type="protein sequence ID" value="OWJ78554.1"/>
    <property type="molecule type" value="Genomic_DNA"/>
</dbReference>
<dbReference type="RefSeq" id="WP_088215210.1">
    <property type="nucleotide sequence ID" value="NZ_NIPW01000011.1"/>
</dbReference>
<keyword evidence="2" id="KW-1185">Reference proteome</keyword>
<gene>
    <name evidence="1" type="ORF">CDV49_09030</name>
</gene>
<evidence type="ECO:0000313" key="1">
    <source>
        <dbReference type="EMBL" id="OWJ78554.1"/>
    </source>
</evidence>
<comment type="caution">
    <text evidence="1">The sequence shown here is derived from an EMBL/GenBank/DDBJ whole genome shotgun (WGS) entry which is preliminary data.</text>
</comment>
<dbReference type="AlphaFoldDB" id="A0A212ACC0"/>
<sequence length="68" mass="7866">MRKPNTRERDVLNAFVFDIPEPWGNFPDAGPKTRASMLEEGWIELNEDPTYPHDYYQITPAGKIARDS</sequence>
<reference evidence="1 2" key="1">
    <citation type="submission" date="2016-12" db="EMBL/GenBank/DDBJ databases">
        <title>Comparison of Traditional DNA-DNA Hybridization with In Silico Genomic Analysis.</title>
        <authorList>
            <person name="Nicholson A.C."/>
            <person name="Humrighouse B.W."/>
            <person name="Graziano J."/>
            <person name="Lasker B."/>
            <person name="Whitney A.M."/>
            <person name="Mcquiston J.R."/>
        </authorList>
    </citation>
    <scope>NUCLEOTIDE SEQUENCE [LARGE SCALE GENOMIC DNA]</scope>
    <source>
        <strain evidence="1 2">H2240</strain>
    </source>
</reference>